<dbReference type="Gene3D" id="3.40.50.720">
    <property type="entry name" value="NAD(P)-binding Rossmann-like Domain"/>
    <property type="match status" value="1"/>
</dbReference>
<dbReference type="EMBL" id="FNKY01000001">
    <property type="protein sequence ID" value="SDQ49073.1"/>
    <property type="molecule type" value="Genomic_DNA"/>
</dbReference>
<comment type="catalytic activity">
    <reaction evidence="4">
        <text>L-proline + NADP(+) = (S)-1-pyrroline-5-carboxylate + NADPH + 2 H(+)</text>
        <dbReference type="Rhea" id="RHEA:14109"/>
        <dbReference type="ChEBI" id="CHEBI:15378"/>
        <dbReference type="ChEBI" id="CHEBI:17388"/>
        <dbReference type="ChEBI" id="CHEBI:57783"/>
        <dbReference type="ChEBI" id="CHEBI:58349"/>
        <dbReference type="ChEBI" id="CHEBI:60039"/>
        <dbReference type="EC" id="1.5.1.2"/>
    </reaction>
</comment>
<evidence type="ECO:0000259" key="6">
    <source>
        <dbReference type="Pfam" id="PF03807"/>
    </source>
</evidence>
<keyword evidence="2 4" id="KW-0521">NADP</keyword>
<evidence type="ECO:0000313" key="8">
    <source>
        <dbReference type="EMBL" id="SDQ49073.1"/>
    </source>
</evidence>
<dbReference type="PANTHER" id="PTHR11645:SF0">
    <property type="entry name" value="PYRROLINE-5-CARBOXYLATE REDUCTASE 3"/>
    <property type="match status" value="1"/>
</dbReference>
<comment type="similarity">
    <text evidence="1 4">Belongs to the pyrroline-5-carboxylate reductase family.</text>
</comment>
<dbReference type="InterPro" id="IPR029036">
    <property type="entry name" value="P5CR_dimer"/>
</dbReference>
<dbReference type="SUPFAM" id="SSF48179">
    <property type="entry name" value="6-phosphogluconate dehydrogenase C-terminal domain-like"/>
    <property type="match status" value="1"/>
</dbReference>
<organism evidence="8 9">
    <name type="scientific">Nitrosospira multiformis</name>
    <dbReference type="NCBI Taxonomy" id="1231"/>
    <lineage>
        <taxon>Bacteria</taxon>
        <taxon>Pseudomonadati</taxon>
        <taxon>Pseudomonadota</taxon>
        <taxon>Betaproteobacteria</taxon>
        <taxon>Nitrosomonadales</taxon>
        <taxon>Nitrosomonadaceae</taxon>
        <taxon>Nitrosospira</taxon>
    </lineage>
</organism>
<feature type="domain" description="Pyrroline-5-carboxylate reductase dimerisation" evidence="7">
    <location>
        <begin position="159"/>
        <end position="263"/>
    </location>
</feature>
<dbReference type="Gene3D" id="1.10.3730.10">
    <property type="entry name" value="ProC C-terminal domain-like"/>
    <property type="match status" value="1"/>
</dbReference>
<dbReference type="EC" id="1.5.1.2" evidence="4 5"/>
<dbReference type="InterPro" id="IPR008927">
    <property type="entry name" value="6-PGluconate_DH-like_C_sf"/>
</dbReference>
<evidence type="ECO:0000256" key="4">
    <source>
        <dbReference type="HAMAP-Rule" id="MF_01925"/>
    </source>
</evidence>
<dbReference type="NCBIfam" id="TIGR00112">
    <property type="entry name" value="proC"/>
    <property type="match status" value="1"/>
</dbReference>
<keyword evidence="4" id="KW-0641">Proline biosynthesis</keyword>
<reference evidence="8 9" key="1">
    <citation type="submission" date="2016-10" db="EMBL/GenBank/DDBJ databases">
        <authorList>
            <person name="Varghese N."/>
            <person name="Submissions S."/>
        </authorList>
    </citation>
    <scope>NUCLEOTIDE SEQUENCE [LARGE SCALE GENOMIC DNA]</scope>
    <source>
        <strain evidence="8 9">Nl1</strain>
    </source>
</reference>
<evidence type="ECO:0000256" key="1">
    <source>
        <dbReference type="ARBA" id="ARBA00005525"/>
    </source>
</evidence>
<dbReference type="InterPro" id="IPR028939">
    <property type="entry name" value="P5C_Rdtase_cat_N"/>
</dbReference>
<evidence type="ECO:0000256" key="3">
    <source>
        <dbReference type="ARBA" id="ARBA00023002"/>
    </source>
</evidence>
<proteinExistence type="inferred from homology"/>
<keyword evidence="4" id="KW-0028">Amino-acid biosynthesis</keyword>
<dbReference type="PIRSF" id="PIRSF000193">
    <property type="entry name" value="Pyrrol-5-carb_rd"/>
    <property type="match status" value="1"/>
</dbReference>
<sequence>MNITFIGGGNMSFALIGGLLQQGYSPGQICVVEINAERREKIKHEFDVEAVAELAKGLSGSDVILLAIKPQQLSAVARELAALLRSHLIISIAAGIRATDISRWMSGYARVVRAMPNTPALIRAAVTGLYALDGVSAEDKRNTETILGAVGSVLWCNHEELLDAVTALSGSGPAYVFYFIEAMQKAGQELGLDASQARQLSLETFAGAARLAIQSDEHVATLRARVTSQGGTTERAIQSLENDNVKHAIVRAIHMANQRSRELGDEFGRT</sequence>
<name>A0ABY0T9K2_9PROT</name>
<evidence type="ECO:0000259" key="7">
    <source>
        <dbReference type="Pfam" id="PF14748"/>
    </source>
</evidence>
<comment type="function">
    <text evidence="4">Catalyzes the reduction of 1-pyrroline-5-carboxylate (PCA) to L-proline.</text>
</comment>
<comment type="catalytic activity">
    <reaction evidence="4">
        <text>L-proline + NAD(+) = (S)-1-pyrroline-5-carboxylate + NADH + 2 H(+)</text>
        <dbReference type="Rhea" id="RHEA:14105"/>
        <dbReference type="ChEBI" id="CHEBI:15378"/>
        <dbReference type="ChEBI" id="CHEBI:17388"/>
        <dbReference type="ChEBI" id="CHEBI:57540"/>
        <dbReference type="ChEBI" id="CHEBI:57945"/>
        <dbReference type="ChEBI" id="CHEBI:60039"/>
        <dbReference type="EC" id="1.5.1.2"/>
    </reaction>
</comment>
<comment type="subcellular location">
    <subcellularLocation>
        <location evidence="4">Cytoplasm</location>
    </subcellularLocation>
</comment>
<comment type="pathway">
    <text evidence="4">Amino-acid biosynthesis; L-proline biosynthesis; L-proline from L-glutamate 5-semialdehyde: step 1/1.</text>
</comment>
<dbReference type="InterPro" id="IPR000304">
    <property type="entry name" value="Pyrroline-COOH_reductase"/>
</dbReference>
<gene>
    <name evidence="4" type="primary">proC</name>
    <name evidence="8" type="ORF">SAMN05216402_1056</name>
</gene>
<evidence type="ECO:0000256" key="2">
    <source>
        <dbReference type="ARBA" id="ARBA00022857"/>
    </source>
</evidence>
<feature type="domain" description="Pyrroline-5-carboxylate reductase catalytic N-terminal" evidence="6">
    <location>
        <begin position="3"/>
        <end position="95"/>
    </location>
</feature>
<comment type="caution">
    <text evidence="8">The sequence shown here is derived from an EMBL/GenBank/DDBJ whole genome shotgun (WGS) entry which is preliminary data.</text>
</comment>
<dbReference type="RefSeq" id="WP_074631200.1">
    <property type="nucleotide sequence ID" value="NZ_FNKY01000001.1"/>
</dbReference>
<dbReference type="Pfam" id="PF14748">
    <property type="entry name" value="P5CR_dimer"/>
    <property type="match status" value="1"/>
</dbReference>
<dbReference type="Proteomes" id="UP000183471">
    <property type="component" value="Unassembled WGS sequence"/>
</dbReference>
<dbReference type="Pfam" id="PF03807">
    <property type="entry name" value="F420_oxidored"/>
    <property type="match status" value="1"/>
</dbReference>
<evidence type="ECO:0000256" key="5">
    <source>
        <dbReference type="NCBIfam" id="TIGR00112"/>
    </source>
</evidence>
<protein>
    <recommendedName>
        <fullName evidence="4 5">Pyrroline-5-carboxylate reductase</fullName>
        <shortName evidence="4">P5C reductase</shortName>
        <shortName evidence="4">P5CR</shortName>
        <ecNumber evidence="4 5">1.5.1.2</ecNumber>
    </recommendedName>
    <alternativeName>
        <fullName evidence="4">PCA reductase</fullName>
    </alternativeName>
</protein>
<keyword evidence="4" id="KW-0963">Cytoplasm</keyword>
<dbReference type="SUPFAM" id="SSF51735">
    <property type="entry name" value="NAD(P)-binding Rossmann-fold domains"/>
    <property type="match status" value="1"/>
</dbReference>
<evidence type="ECO:0000313" key="9">
    <source>
        <dbReference type="Proteomes" id="UP000183471"/>
    </source>
</evidence>
<dbReference type="PANTHER" id="PTHR11645">
    <property type="entry name" value="PYRROLINE-5-CARBOXYLATE REDUCTASE"/>
    <property type="match status" value="1"/>
</dbReference>
<keyword evidence="3 4" id="KW-0560">Oxidoreductase</keyword>
<dbReference type="InterPro" id="IPR036291">
    <property type="entry name" value="NAD(P)-bd_dom_sf"/>
</dbReference>
<dbReference type="HAMAP" id="MF_01925">
    <property type="entry name" value="P5C_reductase"/>
    <property type="match status" value="1"/>
</dbReference>
<keyword evidence="9" id="KW-1185">Reference proteome</keyword>
<accession>A0ABY0T9K2</accession>